<dbReference type="HAMAP" id="MF_00272">
    <property type="entry name" value="GcvH"/>
    <property type="match status" value="1"/>
</dbReference>
<dbReference type="NCBIfam" id="NF002270">
    <property type="entry name" value="PRK01202.1"/>
    <property type="match status" value="1"/>
</dbReference>
<dbReference type="CDD" id="cd06848">
    <property type="entry name" value="GCS_H"/>
    <property type="match status" value="1"/>
</dbReference>
<dbReference type="GO" id="GO:0019464">
    <property type="term" value="P:glycine decarboxylation via glycine cleavage system"/>
    <property type="evidence" value="ECO:0007669"/>
    <property type="project" value="UniProtKB-UniRule"/>
</dbReference>
<dbReference type="SUPFAM" id="SSF51230">
    <property type="entry name" value="Single hybrid motif"/>
    <property type="match status" value="1"/>
</dbReference>
<feature type="domain" description="Lipoyl-binding" evidence="5">
    <location>
        <begin position="22"/>
        <end position="104"/>
    </location>
</feature>
<organism evidence="6">
    <name type="scientific">uncultured Acidimicrobiales bacterium</name>
    <dbReference type="NCBI Taxonomy" id="310071"/>
    <lineage>
        <taxon>Bacteria</taxon>
        <taxon>Bacillati</taxon>
        <taxon>Actinomycetota</taxon>
        <taxon>Acidimicrobiia</taxon>
        <taxon>Acidimicrobiales</taxon>
        <taxon>environmental samples</taxon>
    </lineage>
</organism>
<evidence type="ECO:0000256" key="1">
    <source>
        <dbReference type="ARBA" id="ARBA00009249"/>
    </source>
</evidence>
<evidence type="ECO:0000313" key="6">
    <source>
        <dbReference type="EMBL" id="CAA9255441.1"/>
    </source>
</evidence>
<dbReference type="GO" id="GO:0009249">
    <property type="term" value="P:protein lipoylation"/>
    <property type="evidence" value="ECO:0007669"/>
    <property type="project" value="TreeGrafter"/>
</dbReference>
<comment type="cofactor">
    <cofactor evidence="3">
        <name>(R)-lipoate</name>
        <dbReference type="ChEBI" id="CHEBI:83088"/>
    </cofactor>
    <text evidence="3">Binds 1 lipoyl cofactor covalently.</text>
</comment>
<keyword evidence="2 3" id="KW-0450">Lipoyl</keyword>
<comment type="similarity">
    <text evidence="1 3">Belongs to the GcvH family.</text>
</comment>
<dbReference type="PANTHER" id="PTHR11715">
    <property type="entry name" value="GLYCINE CLEAVAGE SYSTEM H PROTEIN"/>
    <property type="match status" value="1"/>
</dbReference>
<evidence type="ECO:0000256" key="2">
    <source>
        <dbReference type="ARBA" id="ARBA00022823"/>
    </source>
</evidence>
<comment type="subunit">
    <text evidence="3">The glycine cleavage system is composed of four proteins: P, T, L and H.</text>
</comment>
<feature type="modified residue" description="N6-lipoyllysine" evidence="3 4">
    <location>
        <position position="63"/>
    </location>
</feature>
<dbReference type="InterPro" id="IPR033753">
    <property type="entry name" value="GCV_H/Fam206"/>
</dbReference>
<proteinExistence type="inferred from homology"/>
<dbReference type="PROSITE" id="PS00189">
    <property type="entry name" value="LIPOYL"/>
    <property type="match status" value="1"/>
</dbReference>
<reference evidence="6" key="1">
    <citation type="submission" date="2020-02" db="EMBL/GenBank/DDBJ databases">
        <authorList>
            <person name="Meier V. D."/>
        </authorList>
    </citation>
    <scope>NUCLEOTIDE SEQUENCE</scope>
    <source>
        <strain evidence="6">AVDCRST_MAG10</strain>
    </source>
</reference>
<dbReference type="Gene3D" id="2.40.50.100">
    <property type="match status" value="1"/>
</dbReference>
<protein>
    <recommendedName>
        <fullName evidence="3">Glycine cleavage system H protein</fullName>
    </recommendedName>
</protein>
<dbReference type="GO" id="GO:0005829">
    <property type="term" value="C:cytosol"/>
    <property type="evidence" value="ECO:0007669"/>
    <property type="project" value="TreeGrafter"/>
</dbReference>
<dbReference type="InterPro" id="IPR000089">
    <property type="entry name" value="Biotin_lipoyl"/>
</dbReference>
<evidence type="ECO:0000256" key="4">
    <source>
        <dbReference type="PIRSR" id="PIRSR617453-50"/>
    </source>
</evidence>
<accession>A0A6J4IN94</accession>
<dbReference type="PANTHER" id="PTHR11715:SF3">
    <property type="entry name" value="GLYCINE CLEAVAGE SYSTEM H PROTEIN-RELATED"/>
    <property type="match status" value="1"/>
</dbReference>
<dbReference type="InterPro" id="IPR002930">
    <property type="entry name" value="GCV_H"/>
</dbReference>
<dbReference type="PROSITE" id="PS50968">
    <property type="entry name" value="BIOTINYL_LIPOYL"/>
    <property type="match status" value="1"/>
</dbReference>
<comment type="function">
    <text evidence="3">The glycine cleavage system catalyzes the degradation of glycine. The H protein shuttles the methylamine group of glycine from the P protein to the T protein.</text>
</comment>
<evidence type="ECO:0000259" key="5">
    <source>
        <dbReference type="PROSITE" id="PS50968"/>
    </source>
</evidence>
<evidence type="ECO:0000256" key="3">
    <source>
        <dbReference type="HAMAP-Rule" id="MF_00272"/>
    </source>
</evidence>
<dbReference type="GO" id="GO:0005960">
    <property type="term" value="C:glycine cleavage complex"/>
    <property type="evidence" value="ECO:0007669"/>
    <property type="project" value="InterPro"/>
</dbReference>
<dbReference type="NCBIfam" id="TIGR00527">
    <property type="entry name" value="gcvH"/>
    <property type="match status" value="1"/>
</dbReference>
<gene>
    <name evidence="3" type="primary">gcvH</name>
    <name evidence="6" type="ORF">AVDCRST_MAG10-2452</name>
</gene>
<dbReference type="AlphaFoldDB" id="A0A6J4IN94"/>
<dbReference type="Pfam" id="PF01597">
    <property type="entry name" value="GCV_H"/>
    <property type="match status" value="1"/>
</dbReference>
<dbReference type="InterPro" id="IPR011053">
    <property type="entry name" value="Single_hybrid_motif"/>
</dbReference>
<dbReference type="EMBL" id="CADCTB010000151">
    <property type="protein sequence ID" value="CAA9255441.1"/>
    <property type="molecule type" value="Genomic_DNA"/>
</dbReference>
<sequence length="126" mass="13282">MNVPEDRRYTKDHEWALLDGGRVRIGITEYAQDALGDVVFVQLPDVGTVVEAGGACSEVESTKSVSDIYAPVAGTVVEVNTELAEAPQRLNEDPYGAGWICVIEPAGAAALDDLLDAGAYSTLISA</sequence>
<name>A0A6J4IN94_9ACTN</name>
<dbReference type="InterPro" id="IPR017453">
    <property type="entry name" value="GCV_H_sub"/>
</dbReference>
<dbReference type="InterPro" id="IPR003016">
    <property type="entry name" value="2-oxoA_DH_lipoyl-BS"/>
</dbReference>